<accession>A0A1S1RLD6</accession>
<dbReference type="InterPro" id="IPR002104">
    <property type="entry name" value="Integrase_catalytic"/>
</dbReference>
<dbReference type="PANTHER" id="PTHR30349">
    <property type="entry name" value="PHAGE INTEGRASE-RELATED"/>
    <property type="match status" value="1"/>
</dbReference>
<dbReference type="InterPro" id="IPR050090">
    <property type="entry name" value="Tyrosine_recombinase_XerCD"/>
</dbReference>
<gene>
    <name evidence="4" type="ORF">CC117_00675</name>
</gene>
<dbReference type="GO" id="GO:0003677">
    <property type="term" value="F:DNA binding"/>
    <property type="evidence" value="ECO:0007669"/>
    <property type="project" value="InterPro"/>
</dbReference>
<organism evidence="4 5">
    <name type="scientific">Parafrankia colletiae</name>
    <dbReference type="NCBI Taxonomy" id="573497"/>
    <lineage>
        <taxon>Bacteria</taxon>
        <taxon>Bacillati</taxon>
        <taxon>Actinomycetota</taxon>
        <taxon>Actinomycetes</taxon>
        <taxon>Frankiales</taxon>
        <taxon>Frankiaceae</taxon>
        <taxon>Parafrankia</taxon>
    </lineage>
</organism>
<proteinExistence type="predicted"/>
<dbReference type="GO" id="GO:0015074">
    <property type="term" value="P:DNA integration"/>
    <property type="evidence" value="ECO:0007669"/>
    <property type="project" value="InterPro"/>
</dbReference>
<keyword evidence="1" id="KW-0233">DNA recombination</keyword>
<feature type="domain" description="Tyr recombinase" evidence="3">
    <location>
        <begin position="267"/>
        <end position="478"/>
    </location>
</feature>
<comment type="caution">
    <text evidence="4">The sequence shown here is derived from an EMBL/GenBank/DDBJ whole genome shotgun (WGS) entry which is preliminary data.</text>
</comment>
<dbReference type="AlphaFoldDB" id="A0A1S1RLD6"/>
<evidence type="ECO:0000313" key="5">
    <source>
        <dbReference type="Proteomes" id="UP000179627"/>
    </source>
</evidence>
<name>A0A1S1RLD6_9ACTN</name>
<dbReference type="GO" id="GO:0006310">
    <property type="term" value="P:DNA recombination"/>
    <property type="evidence" value="ECO:0007669"/>
    <property type="project" value="UniProtKB-KW"/>
</dbReference>
<dbReference type="OrthoDB" id="3773913at2"/>
<dbReference type="InterPro" id="IPR011010">
    <property type="entry name" value="DNA_brk_join_enz"/>
</dbReference>
<protein>
    <recommendedName>
        <fullName evidence="3">Tyr recombinase domain-containing protein</fullName>
    </recommendedName>
</protein>
<dbReference type="PANTHER" id="PTHR30349:SF64">
    <property type="entry name" value="PROPHAGE INTEGRASE INTD-RELATED"/>
    <property type="match status" value="1"/>
</dbReference>
<evidence type="ECO:0000256" key="1">
    <source>
        <dbReference type="ARBA" id="ARBA00023172"/>
    </source>
</evidence>
<evidence type="ECO:0000313" key="4">
    <source>
        <dbReference type="EMBL" id="OHV46205.1"/>
    </source>
</evidence>
<sequence>MTTTPSGAGRPDQGGRPTSFDVRVWSVKKITNKSRSTTHQVRWKVGPKSHSRNYSTVRLADSRRAELLAAAKRGEAFDIETGLPVSELRTAVPEPEATSRRTWLEHARDFADAKWDEGLAPGTRRALADALATVTPALLLGDPPDAIASCVREALFGWTFQSGRRRRSAGDGRWAENPPPAELEKAVQWLTNHTRPIEDLADPELIRSCLNVLSRRLDGQPAAPNTVLRKRVAFGACLAYAVERGDLARNPLPESSRSGPKTREQVDRRVCVNHGQARRLLENGVRPIAPNLVAWYGSMYYAAMRPGEMQELREADLRLPKKDGAWGTAMLVGNNPEMAGGWTDEGTRAARQLKHRAAGDTREVPIHPLLVKLYLWHLDEFGTTADGRLFRGLMGGPVTAVRHRTVWGQARKRALSAAEAASPLARRPYDLRHAAVSEWLNAGVAPTQIAQWAGHSVAVLLHTYARCIVGQDEAARRRIEAALRLDDDEPDAA</sequence>
<dbReference type="Proteomes" id="UP000179627">
    <property type="component" value="Unassembled WGS sequence"/>
</dbReference>
<evidence type="ECO:0000259" key="3">
    <source>
        <dbReference type="PROSITE" id="PS51898"/>
    </source>
</evidence>
<dbReference type="PROSITE" id="PS51898">
    <property type="entry name" value="TYR_RECOMBINASE"/>
    <property type="match status" value="1"/>
</dbReference>
<dbReference type="Gene3D" id="1.10.443.10">
    <property type="entry name" value="Intergrase catalytic core"/>
    <property type="match status" value="1"/>
</dbReference>
<reference evidence="5" key="1">
    <citation type="submission" date="2016-07" db="EMBL/GenBank/DDBJ databases">
        <title>Sequence Frankia sp. strain CcI1.17.</title>
        <authorList>
            <person name="Ghodhbane-Gtari F."/>
            <person name="Swanson E."/>
            <person name="Gueddou A."/>
            <person name="Morris K."/>
            <person name="Hezbri K."/>
            <person name="Ktari A."/>
            <person name="Nouioui I."/>
            <person name="Abebe-Akele F."/>
            <person name="Simpson S."/>
            <person name="Thomas K."/>
            <person name="Gtari M."/>
            <person name="Tisa L.S."/>
            <person name="Hurst S."/>
        </authorList>
    </citation>
    <scope>NUCLEOTIDE SEQUENCE [LARGE SCALE GENOMIC DNA]</scope>
    <source>
        <strain evidence="5">Cc1.17</strain>
    </source>
</reference>
<feature type="region of interest" description="Disordered" evidence="2">
    <location>
        <begin position="1"/>
        <end position="20"/>
    </location>
</feature>
<dbReference type="CDD" id="cd00397">
    <property type="entry name" value="DNA_BRE_C"/>
    <property type="match status" value="1"/>
</dbReference>
<dbReference type="InterPro" id="IPR013762">
    <property type="entry name" value="Integrase-like_cat_sf"/>
</dbReference>
<dbReference type="SUPFAM" id="SSF56349">
    <property type="entry name" value="DNA breaking-rejoining enzymes"/>
    <property type="match status" value="1"/>
</dbReference>
<dbReference type="EMBL" id="MBLM01000002">
    <property type="protein sequence ID" value="OHV46205.1"/>
    <property type="molecule type" value="Genomic_DNA"/>
</dbReference>
<evidence type="ECO:0000256" key="2">
    <source>
        <dbReference type="SAM" id="MobiDB-lite"/>
    </source>
</evidence>
<keyword evidence="5" id="KW-1185">Reference proteome</keyword>